<evidence type="ECO:0000313" key="3">
    <source>
        <dbReference type="EMBL" id="PNW70315.1"/>
    </source>
</evidence>
<evidence type="ECO:0008006" key="5">
    <source>
        <dbReference type="Google" id="ProtNLM"/>
    </source>
</evidence>
<dbReference type="GeneID" id="5725998"/>
<dbReference type="PRINTS" id="PR01217">
    <property type="entry name" value="PRICHEXTENSN"/>
</dbReference>
<dbReference type="InParanoid" id="A0A2K3CPW4"/>
<dbReference type="AlphaFoldDB" id="A0A2K3CPW4"/>
<name>A0A2K3CPW4_CHLRE</name>
<evidence type="ECO:0000256" key="2">
    <source>
        <dbReference type="SAM" id="SignalP"/>
    </source>
</evidence>
<evidence type="ECO:0000313" key="4">
    <source>
        <dbReference type="Proteomes" id="UP000006906"/>
    </source>
</evidence>
<dbReference type="Gramene" id="PNW70315">
    <property type="protein sequence ID" value="PNW70315"/>
    <property type="gene ID" value="CHLRE_17g714800v5"/>
</dbReference>
<dbReference type="KEGG" id="cre:CHLRE_17g714800v5"/>
<reference evidence="3 4" key="1">
    <citation type="journal article" date="2007" name="Science">
        <title>The Chlamydomonas genome reveals the evolution of key animal and plant functions.</title>
        <authorList>
            <person name="Merchant S.S."/>
            <person name="Prochnik S.E."/>
            <person name="Vallon O."/>
            <person name="Harris E.H."/>
            <person name="Karpowicz S.J."/>
            <person name="Witman G.B."/>
            <person name="Terry A."/>
            <person name="Salamov A."/>
            <person name="Fritz-Laylin L.K."/>
            <person name="Marechal-Drouard L."/>
            <person name="Marshall W.F."/>
            <person name="Qu L.H."/>
            <person name="Nelson D.R."/>
            <person name="Sanderfoot A.A."/>
            <person name="Spalding M.H."/>
            <person name="Kapitonov V.V."/>
            <person name="Ren Q."/>
            <person name="Ferris P."/>
            <person name="Lindquist E."/>
            <person name="Shapiro H."/>
            <person name="Lucas S.M."/>
            <person name="Grimwood J."/>
            <person name="Schmutz J."/>
            <person name="Cardol P."/>
            <person name="Cerutti H."/>
            <person name="Chanfreau G."/>
            <person name="Chen C.L."/>
            <person name="Cognat V."/>
            <person name="Croft M.T."/>
            <person name="Dent R."/>
            <person name="Dutcher S."/>
            <person name="Fernandez E."/>
            <person name="Fukuzawa H."/>
            <person name="Gonzalez-Ballester D."/>
            <person name="Gonzalez-Halphen D."/>
            <person name="Hallmann A."/>
            <person name="Hanikenne M."/>
            <person name="Hippler M."/>
            <person name="Inwood W."/>
            <person name="Jabbari K."/>
            <person name="Kalanon M."/>
            <person name="Kuras R."/>
            <person name="Lefebvre P.A."/>
            <person name="Lemaire S.D."/>
            <person name="Lobanov A.V."/>
            <person name="Lohr M."/>
            <person name="Manuell A."/>
            <person name="Meier I."/>
            <person name="Mets L."/>
            <person name="Mittag M."/>
            <person name="Mittelmeier T."/>
            <person name="Moroney J.V."/>
            <person name="Moseley J."/>
            <person name="Napoli C."/>
            <person name="Nedelcu A.M."/>
            <person name="Niyogi K."/>
            <person name="Novoselov S.V."/>
            <person name="Paulsen I.T."/>
            <person name="Pazour G."/>
            <person name="Purton S."/>
            <person name="Ral J.P."/>
            <person name="Riano-Pachon D.M."/>
            <person name="Riekhof W."/>
            <person name="Rymarquis L."/>
            <person name="Schroda M."/>
            <person name="Stern D."/>
            <person name="Umen J."/>
            <person name="Willows R."/>
            <person name="Wilson N."/>
            <person name="Zimmer S.L."/>
            <person name="Allmer J."/>
            <person name="Balk J."/>
            <person name="Bisova K."/>
            <person name="Chen C.J."/>
            <person name="Elias M."/>
            <person name="Gendler K."/>
            <person name="Hauser C."/>
            <person name="Lamb M.R."/>
            <person name="Ledford H."/>
            <person name="Long J.C."/>
            <person name="Minagawa J."/>
            <person name="Page M.D."/>
            <person name="Pan J."/>
            <person name="Pootakham W."/>
            <person name="Roje S."/>
            <person name="Rose A."/>
            <person name="Stahlberg E."/>
            <person name="Terauchi A.M."/>
            <person name="Yang P."/>
            <person name="Ball S."/>
            <person name="Bowler C."/>
            <person name="Dieckmann C.L."/>
            <person name="Gladyshev V.N."/>
            <person name="Green P."/>
            <person name="Jorgensen R."/>
            <person name="Mayfield S."/>
            <person name="Mueller-Roeber B."/>
            <person name="Rajamani S."/>
            <person name="Sayre R.T."/>
            <person name="Brokstein P."/>
            <person name="Dubchak I."/>
            <person name="Goodstein D."/>
            <person name="Hornick L."/>
            <person name="Huang Y.W."/>
            <person name="Jhaveri J."/>
            <person name="Luo Y."/>
            <person name="Martinez D."/>
            <person name="Ngau W.C."/>
            <person name="Otillar B."/>
            <person name="Poliakov A."/>
            <person name="Porter A."/>
            <person name="Szajkowski L."/>
            <person name="Werner G."/>
            <person name="Zhou K."/>
            <person name="Grigoriev I.V."/>
            <person name="Rokhsar D.S."/>
            <person name="Grossman A.R."/>
        </authorList>
    </citation>
    <scope>NUCLEOTIDE SEQUENCE [LARGE SCALE GENOMIC DNA]</scope>
    <source>
        <strain evidence="4">CC-503</strain>
    </source>
</reference>
<dbReference type="RefSeq" id="XP_042914599.1">
    <property type="nucleotide sequence ID" value="XM_043072140.1"/>
</dbReference>
<proteinExistence type="predicted"/>
<feature type="chain" id="PRO_5014431483" description="Hydroxyproline-rich cell wall protein" evidence="2">
    <location>
        <begin position="24"/>
        <end position="422"/>
    </location>
</feature>
<gene>
    <name evidence="3" type="ORF">CHLRE_17g714800v5</name>
</gene>
<accession>A0A2K3CPW4</accession>
<feature type="signal peptide" evidence="2">
    <location>
        <begin position="1"/>
        <end position="23"/>
    </location>
</feature>
<dbReference type="EMBL" id="CM008978">
    <property type="protein sequence ID" value="PNW70315.1"/>
    <property type="molecule type" value="Genomic_DNA"/>
</dbReference>
<feature type="compositionally biased region" description="Pro residues" evidence="1">
    <location>
        <begin position="259"/>
        <end position="412"/>
    </location>
</feature>
<keyword evidence="4" id="KW-1185">Reference proteome</keyword>
<keyword evidence="2" id="KW-0732">Signal</keyword>
<dbReference type="Proteomes" id="UP000006906">
    <property type="component" value="Chromosome 17"/>
</dbReference>
<protein>
    <recommendedName>
        <fullName evidence="5">Hydroxyproline-rich cell wall protein</fullName>
    </recommendedName>
</protein>
<dbReference type="OrthoDB" id="533259at2759"/>
<organism evidence="3 4">
    <name type="scientific">Chlamydomonas reinhardtii</name>
    <name type="common">Chlamydomonas smithii</name>
    <dbReference type="NCBI Taxonomy" id="3055"/>
    <lineage>
        <taxon>Eukaryota</taxon>
        <taxon>Viridiplantae</taxon>
        <taxon>Chlorophyta</taxon>
        <taxon>core chlorophytes</taxon>
        <taxon>Chlorophyceae</taxon>
        <taxon>CS clade</taxon>
        <taxon>Chlamydomonadales</taxon>
        <taxon>Chlamydomonadaceae</taxon>
        <taxon>Chlamydomonas</taxon>
    </lineage>
</organism>
<evidence type="ECO:0000256" key="1">
    <source>
        <dbReference type="SAM" id="MobiDB-lite"/>
    </source>
</evidence>
<sequence length="422" mass="45003">MEPRTLTWLALLGLACYAATATATAPRVLLYNSSRVVASSLRTDLIMGVMGEVPGVSIHTTKAQPYLHELSAFSAYVIPANDKMPYLDAEDAAFNLWKPLELREYVQAGGSLILLDGSTGHNPRPGSSGNSFTGMLDLLLGSEGAAHCKGYLYGRDLPMYLRLSDQGALGNIHTPIMVKPNRGLSGMTCTGEQPGEPIYSGRADGSADAGLSAARLWHVGQGRIIWIGSSYTMPKIRAFREVLTGAIVDSQFPDTAPTRSPPPSPPPAKASPPPPRPPPPAKASPPPSPPPPRPPPPSPPPPPARSPPPTPPRSPPPPPPRSPPPPPPTRSPPPPPPLRSPPPSPPPPPRRPPPPPQRSPSPPPPIKYLHTDPPPTDFVTNPPPDWIQPPPLEDWSPPPVKKAPPPRPPPPRNAGRRLRRQQ</sequence>
<dbReference type="PROSITE" id="PS51257">
    <property type="entry name" value="PROKAR_LIPOPROTEIN"/>
    <property type="match status" value="1"/>
</dbReference>
<dbReference type="ExpressionAtlas" id="A0A2K3CPW4">
    <property type="expression patterns" value="baseline"/>
</dbReference>
<feature type="region of interest" description="Disordered" evidence="1">
    <location>
        <begin position="251"/>
        <end position="422"/>
    </location>
</feature>